<sequence>MVPPITCFAISFVLPILLSDGYMDFLANLTDLNPPTNLTIVDRQLGEVTISWNDGLSEIIKQHSCIRYPFEYKYFDSHTWQEDSRLLQPEYMKRFELHRGVYIRVKNVLLDEHKRTIKESNWTVMDIQPPPGDQETLAFNFSCVLYNHSTMNCTWNSGRQAANDTQYKMYYRQNDVTLQCTHYMDVGGKKGCHIDPGTVDVEENILICVNGSNSSRTIQQYYTEFDPQEYEVYNPPVNLEVLPNLTVKWDMPPAYDINIHCFAFELNVTDLDQEPVQSFNVYWMLIILAVLVMVVGLIVMLAFKSYSMLELVLKPIPCPQKKFKSLFDEYNGDFQNWMNCQVPVSKVDECLPVVIEESPQTEELGSFHCRQSMHLP</sequence>
<dbReference type="InterPro" id="IPR015321">
    <property type="entry name" value="TypeI_recpt_CBD"/>
</dbReference>
<dbReference type="AlphaFoldDB" id="A0A401SM41"/>
<evidence type="ECO:0000256" key="8">
    <source>
        <dbReference type="SAM" id="Phobius"/>
    </source>
</evidence>
<feature type="chain" id="PRO_5019215959" description="Type I cytokine receptor cytokine-binding domain-containing protein" evidence="9">
    <location>
        <begin position="20"/>
        <end position="376"/>
    </location>
</feature>
<comment type="caution">
    <text evidence="11">The sequence shown here is derived from an EMBL/GenBank/DDBJ whole genome shotgun (WGS) entry which is preliminary data.</text>
</comment>
<keyword evidence="4 8" id="KW-1133">Transmembrane helix</keyword>
<evidence type="ECO:0000256" key="3">
    <source>
        <dbReference type="ARBA" id="ARBA00022729"/>
    </source>
</evidence>
<evidence type="ECO:0000256" key="7">
    <source>
        <dbReference type="ARBA" id="ARBA00023180"/>
    </source>
</evidence>
<evidence type="ECO:0000259" key="10">
    <source>
        <dbReference type="Pfam" id="PF09240"/>
    </source>
</evidence>
<dbReference type="PANTHER" id="PTHR23037:SF46">
    <property type="entry name" value="INTERLEUKIN 5 RECEPTOR SUBUNIT ALPHA"/>
    <property type="match status" value="1"/>
</dbReference>
<dbReference type="OMA" id="NKFRDPF"/>
<feature type="signal peptide" evidence="9">
    <location>
        <begin position="1"/>
        <end position="19"/>
    </location>
</feature>
<dbReference type="Gene3D" id="2.60.40.10">
    <property type="entry name" value="Immunoglobulins"/>
    <property type="match status" value="2"/>
</dbReference>
<dbReference type="EMBL" id="BEZZ01000362">
    <property type="protein sequence ID" value="GCC31441.1"/>
    <property type="molecule type" value="Genomic_DNA"/>
</dbReference>
<evidence type="ECO:0000256" key="1">
    <source>
        <dbReference type="ARBA" id="ARBA00004479"/>
    </source>
</evidence>
<dbReference type="PANTHER" id="PTHR23037">
    <property type="entry name" value="CYTOKINE RECEPTOR"/>
    <property type="match status" value="1"/>
</dbReference>
<keyword evidence="2 8" id="KW-0812">Transmembrane</keyword>
<dbReference type="OrthoDB" id="9890439at2759"/>
<evidence type="ECO:0000313" key="12">
    <source>
        <dbReference type="Proteomes" id="UP000287033"/>
    </source>
</evidence>
<keyword evidence="7" id="KW-0325">Glycoprotein</keyword>
<dbReference type="PROSITE" id="PS01356">
    <property type="entry name" value="HEMATOPO_REC_S_F2"/>
    <property type="match status" value="1"/>
</dbReference>
<accession>A0A401SM41</accession>
<dbReference type="InterPro" id="IPR003532">
    <property type="entry name" value="Short_hematopoietin_rcpt_2_CS"/>
</dbReference>
<feature type="domain" description="Type I cytokine receptor cytokine-binding" evidence="10">
    <location>
        <begin position="140"/>
        <end position="228"/>
    </location>
</feature>
<keyword evidence="6" id="KW-0675">Receptor</keyword>
<dbReference type="InterPro" id="IPR036116">
    <property type="entry name" value="FN3_sf"/>
</dbReference>
<gene>
    <name evidence="11" type="ORF">chiPu_0009899</name>
</gene>
<comment type="subcellular location">
    <subcellularLocation>
        <location evidence="1">Membrane</location>
        <topology evidence="1">Single-pass type I membrane protein</topology>
    </subcellularLocation>
</comment>
<keyword evidence="5 8" id="KW-0472">Membrane</keyword>
<proteinExistence type="predicted"/>
<reference evidence="11 12" key="1">
    <citation type="journal article" date="2018" name="Nat. Ecol. Evol.">
        <title>Shark genomes provide insights into elasmobranch evolution and the origin of vertebrates.</title>
        <authorList>
            <person name="Hara Y"/>
            <person name="Yamaguchi K"/>
            <person name="Onimaru K"/>
            <person name="Kadota M"/>
            <person name="Koyanagi M"/>
            <person name="Keeley SD"/>
            <person name="Tatsumi K"/>
            <person name="Tanaka K"/>
            <person name="Motone F"/>
            <person name="Kageyama Y"/>
            <person name="Nozu R"/>
            <person name="Adachi N"/>
            <person name="Nishimura O"/>
            <person name="Nakagawa R"/>
            <person name="Tanegashima C"/>
            <person name="Kiyatake I"/>
            <person name="Matsumoto R"/>
            <person name="Murakumo K"/>
            <person name="Nishida K"/>
            <person name="Terakita A"/>
            <person name="Kuratani S"/>
            <person name="Sato K"/>
            <person name="Hyodo S Kuraku.S."/>
        </authorList>
    </citation>
    <scope>NUCLEOTIDE SEQUENCE [LARGE SCALE GENOMIC DNA]</scope>
</reference>
<dbReference type="Pfam" id="PF09240">
    <property type="entry name" value="IL6Ra-bind"/>
    <property type="match status" value="1"/>
</dbReference>
<evidence type="ECO:0000256" key="9">
    <source>
        <dbReference type="SAM" id="SignalP"/>
    </source>
</evidence>
<evidence type="ECO:0000256" key="2">
    <source>
        <dbReference type="ARBA" id="ARBA00022692"/>
    </source>
</evidence>
<dbReference type="GO" id="GO:0004896">
    <property type="term" value="F:cytokine receptor activity"/>
    <property type="evidence" value="ECO:0007669"/>
    <property type="project" value="InterPro"/>
</dbReference>
<feature type="transmembrane region" description="Helical" evidence="8">
    <location>
        <begin position="281"/>
        <end position="303"/>
    </location>
</feature>
<dbReference type="STRING" id="137246.A0A401SM41"/>
<dbReference type="SUPFAM" id="SSF49265">
    <property type="entry name" value="Fibronectin type III"/>
    <property type="match status" value="1"/>
</dbReference>
<protein>
    <recommendedName>
        <fullName evidence="10">Type I cytokine receptor cytokine-binding domain-containing protein</fullName>
    </recommendedName>
</protein>
<evidence type="ECO:0000256" key="5">
    <source>
        <dbReference type="ARBA" id="ARBA00023136"/>
    </source>
</evidence>
<dbReference type="Proteomes" id="UP000287033">
    <property type="component" value="Unassembled WGS sequence"/>
</dbReference>
<evidence type="ECO:0000256" key="4">
    <source>
        <dbReference type="ARBA" id="ARBA00022989"/>
    </source>
</evidence>
<dbReference type="InterPro" id="IPR013783">
    <property type="entry name" value="Ig-like_fold"/>
</dbReference>
<evidence type="ECO:0000313" key="11">
    <source>
        <dbReference type="EMBL" id="GCC31441.1"/>
    </source>
</evidence>
<keyword evidence="3 9" id="KW-0732">Signal</keyword>
<evidence type="ECO:0000256" key="6">
    <source>
        <dbReference type="ARBA" id="ARBA00023170"/>
    </source>
</evidence>
<dbReference type="GO" id="GO:0009897">
    <property type="term" value="C:external side of plasma membrane"/>
    <property type="evidence" value="ECO:0007669"/>
    <property type="project" value="TreeGrafter"/>
</dbReference>
<name>A0A401SM41_CHIPU</name>
<keyword evidence="12" id="KW-1185">Reference proteome</keyword>
<organism evidence="11 12">
    <name type="scientific">Chiloscyllium punctatum</name>
    <name type="common">Brownbanded bambooshark</name>
    <name type="synonym">Hemiscyllium punctatum</name>
    <dbReference type="NCBI Taxonomy" id="137246"/>
    <lineage>
        <taxon>Eukaryota</taxon>
        <taxon>Metazoa</taxon>
        <taxon>Chordata</taxon>
        <taxon>Craniata</taxon>
        <taxon>Vertebrata</taxon>
        <taxon>Chondrichthyes</taxon>
        <taxon>Elasmobranchii</taxon>
        <taxon>Galeomorphii</taxon>
        <taxon>Galeoidea</taxon>
        <taxon>Orectolobiformes</taxon>
        <taxon>Hemiscylliidae</taxon>
        <taxon>Chiloscyllium</taxon>
    </lineage>
</organism>